<feature type="domain" description="RNA-binding S4" evidence="13">
    <location>
        <begin position="48"/>
        <end position="109"/>
    </location>
</feature>
<name>A0ABT9JVF1_9PROT</name>
<feature type="compositionally biased region" description="Polar residues" evidence="12">
    <location>
        <begin position="1"/>
        <end position="25"/>
    </location>
</feature>
<evidence type="ECO:0000259" key="13">
    <source>
        <dbReference type="SMART" id="SM00363"/>
    </source>
</evidence>
<dbReference type="PANTHER" id="PTHR21600:SF92">
    <property type="entry name" value="RIBOSOMAL LARGE SUBUNIT PSEUDOURIDINE SYNTHASE C"/>
    <property type="match status" value="1"/>
</dbReference>
<dbReference type="EC" id="5.4.99.24" evidence="4"/>
<evidence type="ECO:0000256" key="11">
    <source>
        <dbReference type="PROSITE-ProRule" id="PRU00182"/>
    </source>
</evidence>
<dbReference type="SUPFAM" id="SSF55174">
    <property type="entry name" value="Alpha-L RNA-binding motif"/>
    <property type="match status" value="1"/>
</dbReference>
<comment type="catalytic activity">
    <reaction evidence="1">
        <text>uridine(955/2504/2580) in 23S rRNA = pseudouridine(955/2504/2580) in 23S rRNA</text>
        <dbReference type="Rhea" id="RHEA:42528"/>
        <dbReference type="Rhea" id="RHEA-COMP:10099"/>
        <dbReference type="Rhea" id="RHEA-COMP:10100"/>
        <dbReference type="ChEBI" id="CHEBI:65314"/>
        <dbReference type="ChEBI" id="CHEBI:65315"/>
        <dbReference type="EC" id="5.4.99.24"/>
    </reaction>
</comment>
<accession>A0ABT9JVF1</accession>
<evidence type="ECO:0000256" key="10">
    <source>
        <dbReference type="ARBA" id="ARBA00033053"/>
    </source>
</evidence>
<proteinExistence type="inferred from homology"/>
<dbReference type="CDD" id="cd00165">
    <property type="entry name" value="S4"/>
    <property type="match status" value="1"/>
</dbReference>
<dbReference type="EMBL" id="JAVCAP010000022">
    <property type="protein sequence ID" value="MDP8568434.1"/>
    <property type="molecule type" value="Genomic_DNA"/>
</dbReference>
<dbReference type="InterPro" id="IPR050188">
    <property type="entry name" value="RluA_PseudoU_synthase"/>
</dbReference>
<evidence type="ECO:0000256" key="5">
    <source>
        <dbReference type="ARBA" id="ARBA00017128"/>
    </source>
</evidence>
<keyword evidence="6" id="KW-0698">rRNA processing</keyword>
<comment type="caution">
    <text evidence="14">The sequence shown here is derived from an EMBL/GenBank/DDBJ whole genome shotgun (WGS) entry which is preliminary data.</text>
</comment>
<dbReference type="SUPFAM" id="SSF55120">
    <property type="entry name" value="Pseudouridine synthase"/>
    <property type="match status" value="1"/>
</dbReference>
<dbReference type="Pfam" id="PF00849">
    <property type="entry name" value="PseudoU_synth_2"/>
    <property type="match status" value="1"/>
</dbReference>
<reference evidence="15" key="1">
    <citation type="journal article" date="2019" name="Int. J. Syst. Evol. Microbiol.">
        <title>The Global Catalogue of Microorganisms (GCM) 10K type strain sequencing project: providing services to taxonomists for standard genome sequencing and annotation.</title>
        <authorList>
            <consortium name="The Broad Institute Genomics Platform"/>
            <consortium name="The Broad Institute Genome Sequencing Center for Infectious Disease"/>
            <person name="Wu L."/>
            <person name="Ma J."/>
        </authorList>
    </citation>
    <scope>NUCLEOTIDE SEQUENCE [LARGE SCALE GENOMIC DNA]</scope>
    <source>
        <strain evidence="15">VKM B-3159</strain>
    </source>
</reference>
<evidence type="ECO:0000256" key="1">
    <source>
        <dbReference type="ARBA" id="ARBA00000381"/>
    </source>
</evidence>
<comment type="function">
    <text evidence="2">Responsible for synthesis of pseudouridine from uracil at positions 955, 2504 and 2580 in 23S ribosomal RNA.</text>
</comment>
<evidence type="ECO:0000256" key="12">
    <source>
        <dbReference type="SAM" id="MobiDB-lite"/>
    </source>
</evidence>
<dbReference type="InterPro" id="IPR006224">
    <property type="entry name" value="PsdUridine_synth_RluA-like_CS"/>
</dbReference>
<comment type="similarity">
    <text evidence="3">Belongs to the pseudouridine synthase RluA family.</text>
</comment>
<dbReference type="Gene3D" id="3.30.2350.10">
    <property type="entry name" value="Pseudouridine synthase"/>
    <property type="match status" value="1"/>
</dbReference>
<evidence type="ECO:0000313" key="15">
    <source>
        <dbReference type="Proteomes" id="UP001225906"/>
    </source>
</evidence>
<dbReference type="PROSITE" id="PS50889">
    <property type="entry name" value="S4"/>
    <property type="match status" value="1"/>
</dbReference>
<evidence type="ECO:0000256" key="3">
    <source>
        <dbReference type="ARBA" id="ARBA00010876"/>
    </source>
</evidence>
<evidence type="ECO:0000256" key="6">
    <source>
        <dbReference type="ARBA" id="ARBA00022552"/>
    </source>
</evidence>
<dbReference type="InterPro" id="IPR002942">
    <property type="entry name" value="S4_RNA-bd"/>
</dbReference>
<dbReference type="SMART" id="SM00363">
    <property type="entry name" value="S4"/>
    <property type="match status" value="1"/>
</dbReference>
<feature type="region of interest" description="Disordered" evidence="12">
    <location>
        <begin position="1"/>
        <end position="35"/>
    </location>
</feature>
<sequence length="382" mass="42926">MQMNSRHIKTVSANTVDTTSSNQAPASGDKPASDRATLLRVDEGSETQRIDNYLTKVLKGVPKSHVYRILRSGEVRVNKKRISADYRLQLGDEVRVPPIRMSMPSANMSAPAYVKPRLADMVIYEDDAMLALNKPAGMAVHGGSGISLGVIEQLRLERPQAKFLELVHRLDRETSGVLMIAKKRSALTALHEAMRHHHMDKRYVMLVQGHWQDKTKKVSLDLQKYVTESGERRVQVVDMPLLTDTPGARKSVKTAGIAAKQQAARGKFEVETQTSETWFYLQQHIGPYSFLQAKLITGRTHQLRVQLSHLGFPIVGDDKYGDFTLNKQLLKQGLKRMFLHSSETRIAHPLTGEALHLIASLPVDLDTFLQQQRQLHTDSSEK</sequence>
<dbReference type="RefSeq" id="WP_306390154.1">
    <property type="nucleotide sequence ID" value="NZ_JAVCAP010000022.1"/>
</dbReference>
<evidence type="ECO:0000256" key="4">
    <source>
        <dbReference type="ARBA" id="ARBA00012785"/>
    </source>
</evidence>
<dbReference type="Pfam" id="PF01479">
    <property type="entry name" value="S4"/>
    <property type="match status" value="1"/>
</dbReference>
<keyword evidence="7" id="KW-0413">Isomerase</keyword>
<organism evidence="14 15">
    <name type="scientific">Methylophilus aquaticus</name>
    <dbReference type="NCBI Taxonomy" id="1971610"/>
    <lineage>
        <taxon>Bacteria</taxon>
        <taxon>Pseudomonadati</taxon>
        <taxon>Pseudomonadota</taxon>
        <taxon>Betaproteobacteria</taxon>
        <taxon>Nitrosomonadales</taxon>
        <taxon>Methylophilaceae</taxon>
        <taxon>Methylophilus</taxon>
    </lineage>
</organism>
<protein>
    <recommendedName>
        <fullName evidence="5">Ribosomal large subunit pseudouridine synthase C</fullName>
        <ecNumber evidence="4">5.4.99.24</ecNumber>
    </recommendedName>
    <alternativeName>
        <fullName evidence="8">23S rRNA pseudouridine(955/2504/2580) synthase</fullName>
    </alternativeName>
    <alternativeName>
        <fullName evidence="9">rRNA pseudouridylate synthase C</fullName>
    </alternativeName>
    <alternativeName>
        <fullName evidence="10">rRNA-uridine isomerase C</fullName>
    </alternativeName>
</protein>
<evidence type="ECO:0000256" key="8">
    <source>
        <dbReference type="ARBA" id="ARBA00030705"/>
    </source>
</evidence>
<evidence type="ECO:0000313" key="14">
    <source>
        <dbReference type="EMBL" id="MDP8568434.1"/>
    </source>
</evidence>
<dbReference type="InterPro" id="IPR036986">
    <property type="entry name" value="S4_RNA-bd_sf"/>
</dbReference>
<keyword evidence="11" id="KW-0694">RNA-binding</keyword>
<dbReference type="Gene3D" id="3.10.290.10">
    <property type="entry name" value="RNA-binding S4 domain"/>
    <property type="match status" value="1"/>
</dbReference>
<keyword evidence="15" id="KW-1185">Reference proteome</keyword>
<dbReference type="PANTHER" id="PTHR21600">
    <property type="entry name" value="MITOCHONDRIAL RNA PSEUDOURIDINE SYNTHASE"/>
    <property type="match status" value="1"/>
</dbReference>
<dbReference type="PROSITE" id="PS01129">
    <property type="entry name" value="PSI_RLU"/>
    <property type="match status" value="1"/>
</dbReference>
<dbReference type="InterPro" id="IPR006145">
    <property type="entry name" value="PsdUridine_synth_RsuA/RluA"/>
</dbReference>
<dbReference type="Proteomes" id="UP001225906">
    <property type="component" value="Unassembled WGS sequence"/>
</dbReference>
<gene>
    <name evidence="14" type="ORF">Q9291_11295</name>
</gene>
<evidence type="ECO:0000256" key="2">
    <source>
        <dbReference type="ARBA" id="ARBA00002876"/>
    </source>
</evidence>
<evidence type="ECO:0000256" key="9">
    <source>
        <dbReference type="ARBA" id="ARBA00031975"/>
    </source>
</evidence>
<evidence type="ECO:0000256" key="7">
    <source>
        <dbReference type="ARBA" id="ARBA00023235"/>
    </source>
</evidence>
<dbReference type="CDD" id="cd02869">
    <property type="entry name" value="PseudoU_synth_RluA_like"/>
    <property type="match status" value="1"/>
</dbReference>
<dbReference type="InterPro" id="IPR020103">
    <property type="entry name" value="PsdUridine_synth_cat_dom_sf"/>
</dbReference>